<comment type="caution">
    <text evidence="3">The sequence shown here is derived from an EMBL/GenBank/DDBJ whole genome shotgun (WGS) entry which is preliminary data.</text>
</comment>
<keyword evidence="1" id="KW-0472">Membrane</keyword>
<keyword evidence="1" id="KW-1133">Transmembrane helix</keyword>
<gene>
    <name evidence="3" type="ORF">C5Y93_08465</name>
</gene>
<evidence type="ECO:0000313" key="4">
    <source>
        <dbReference type="Proteomes" id="UP000237819"/>
    </source>
</evidence>
<dbReference type="InterPro" id="IPR025588">
    <property type="entry name" value="YcxB-like_C"/>
</dbReference>
<organism evidence="3 4">
    <name type="scientific">Blastopirellula marina</name>
    <dbReference type="NCBI Taxonomy" id="124"/>
    <lineage>
        <taxon>Bacteria</taxon>
        <taxon>Pseudomonadati</taxon>
        <taxon>Planctomycetota</taxon>
        <taxon>Planctomycetia</taxon>
        <taxon>Pirellulales</taxon>
        <taxon>Pirellulaceae</taxon>
        <taxon>Blastopirellula</taxon>
    </lineage>
</organism>
<evidence type="ECO:0000313" key="3">
    <source>
        <dbReference type="EMBL" id="PQO46498.1"/>
    </source>
</evidence>
<reference evidence="3 4" key="1">
    <citation type="submission" date="2018-02" db="EMBL/GenBank/DDBJ databases">
        <title>Comparative genomes isolates from brazilian mangrove.</title>
        <authorList>
            <person name="Araujo J.E."/>
            <person name="Taketani R.G."/>
            <person name="Silva M.C.P."/>
            <person name="Loureco M.V."/>
            <person name="Andreote F.D."/>
        </authorList>
    </citation>
    <scope>NUCLEOTIDE SEQUENCE [LARGE SCALE GENOMIC DNA]</scope>
    <source>
        <strain evidence="3 4">Nap-Phe MGV</strain>
    </source>
</reference>
<dbReference type="Pfam" id="PF14317">
    <property type="entry name" value="YcxB"/>
    <property type="match status" value="1"/>
</dbReference>
<name>A0A2S8GPY6_9BACT</name>
<dbReference type="EMBL" id="PUHZ01000009">
    <property type="protein sequence ID" value="PQO46498.1"/>
    <property type="molecule type" value="Genomic_DNA"/>
</dbReference>
<feature type="domain" description="YcxB-like C-terminal" evidence="2">
    <location>
        <begin position="94"/>
        <end position="152"/>
    </location>
</feature>
<feature type="transmembrane region" description="Helical" evidence="1">
    <location>
        <begin position="218"/>
        <end position="237"/>
    </location>
</feature>
<dbReference type="Proteomes" id="UP000237819">
    <property type="component" value="Unassembled WGS sequence"/>
</dbReference>
<feature type="transmembrane region" description="Helical" evidence="1">
    <location>
        <begin position="249"/>
        <end position="272"/>
    </location>
</feature>
<dbReference type="AlphaFoldDB" id="A0A2S8GPY6"/>
<protein>
    <recommendedName>
        <fullName evidence="2">YcxB-like C-terminal domain-containing protein</fullName>
    </recommendedName>
</protein>
<sequence length="392" mass="45696">MQVTFKNEPRDVAAIFRALPWRDRLFFYLQGFQILNIFWPPSLLALLLNEWLFLGILLSFVAILLLIHTYKYLRIWWNMAKNGKVVPGDLSITIDEDFLELRSEFGGARRLWKHVSRIHDEPNYVVFFITPLRAYVIPKRFFASGEEAEQFVRRGIELKEGAVDRPPPEVTWESFARDSGFEQLHLIRHLKWEIDPQICARIETVGIDTEAKNTIPTFWSLCGQLLFPGFLTLSLLMTKWGYSAEVSAWYFVVLSLTIVIWMFFGLQLNTYLRFRTSLARQYTAIQPNEARFFAEGIGTVTEEGARFSHWKMLEVVANDQEAIVIYDIAPFIYVTIPKVSFFSAEEEEFIRERMQECHDFENDVSRDAILAEQDDVIVADLADNPFRSPPPR</sequence>
<accession>A0A2S8GPY6</accession>
<feature type="transmembrane region" description="Helical" evidence="1">
    <location>
        <begin position="51"/>
        <end position="73"/>
    </location>
</feature>
<evidence type="ECO:0000259" key="2">
    <source>
        <dbReference type="Pfam" id="PF14317"/>
    </source>
</evidence>
<dbReference type="OrthoDB" id="269429at2"/>
<dbReference type="RefSeq" id="WP_105334976.1">
    <property type="nucleotide sequence ID" value="NZ_PUHZ01000009.1"/>
</dbReference>
<evidence type="ECO:0000256" key="1">
    <source>
        <dbReference type="SAM" id="Phobius"/>
    </source>
</evidence>
<proteinExistence type="predicted"/>
<feature type="transmembrane region" description="Helical" evidence="1">
    <location>
        <begin position="25"/>
        <end position="45"/>
    </location>
</feature>
<keyword evidence="1" id="KW-0812">Transmembrane</keyword>